<feature type="transmembrane region" description="Helical" evidence="8">
    <location>
        <begin position="74"/>
        <end position="96"/>
    </location>
</feature>
<dbReference type="GO" id="GO:0005886">
    <property type="term" value="C:plasma membrane"/>
    <property type="evidence" value="ECO:0007669"/>
    <property type="project" value="UniProtKB-SubCell"/>
</dbReference>
<feature type="transmembrane region" description="Helical" evidence="8">
    <location>
        <begin position="334"/>
        <end position="357"/>
    </location>
</feature>
<sequence>MFKPWKNLSLFKRIMVGFVLGIIAGFIFGEKASMFNFLGTILTNLLMMVVAPLVLCLLVCAAGDMGDAKRLGRIGIKSVAIFLSSTALAIVLGLVISNLINIGSGISINVDIAKVEQKETVSMLDTLINIIPKNIFKSLAEGDLLQIIFFALIFGFSLSRLGDTGKKLLDIFEAGQKSMEKLTDIVLQFTPYGVFGLMANVIGTNGADILIPYLKSIAALYLSSLIYLIFVQGILMVGIIGKVNPIKFFKTMKEPMAFVFATCSSVATIPLNLESVKKLGVDDETANFVIPFGAVVNMNGTAIYQAVAVVFTAQVFGIDLSFTEQAMVMLTATLASIGTAGIPGSGLVMLTIVLSSVNLPMEAIGLLAGIDRILNMGRVVPNIVGDAATSIIVARTEKTLNN</sequence>
<feature type="transmembrane region" description="Helical" evidence="8">
    <location>
        <begin position="182"/>
        <end position="202"/>
    </location>
</feature>
<dbReference type="Proteomes" id="UP000568273">
    <property type="component" value="Unassembled WGS sequence"/>
</dbReference>
<feature type="transmembrane region" description="Helical" evidence="8">
    <location>
        <begin position="41"/>
        <end position="62"/>
    </location>
</feature>
<dbReference type="InterPro" id="IPR001991">
    <property type="entry name" value="Na-dicarboxylate_symporter"/>
</dbReference>
<dbReference type="PANTHER" id="PTHR42865">
    <property type="entry name" value="PROTON/GLUTAMATE-ASPARTATE SYMPORTER"/>
    <property type="match status" value="1"/>
</dbReference>
<evidence type="ECO:0000256" key="4">
    <source>
        <dbReference type="ARBA" id="ARBA00022692"/>
    </source>
</evidence>
<keyword evidence="5" id="KW-0769">Symport</keyword>
<dbReference type="SUPFAM" id="SSF118215">
    <property type="entry name" value="Proton glutamate symport protein"/>
    <property type="match status" value="1"/>
</dbReference>
<dbReference type="GO" id="GO:0006835">
    <property type="term" value="P:dicarboxylic acid transport"/>
    <property type="evidence" value="ECO:0007669"/>
    <property type="project" value="UniProtKB-ARBA"/>
</dbReference>
<evidence type="ECO:0000256" key="1">
    <source>
        <dbReference type="ARBA" id="ARBA00004651"/>
    </source>
</evidence>
<keyword evidence="7 8" id="KW-0472">Membrane</keyword>
<protein>
    <submittedName>
        <fullName evidence="9">Dicarboxylate/amino acid:cation symporter</fullName>
    </submittedName>
</protein>
<keyword evidence="2" id="KW-0813">Transport</keyword>
<evidence type="ECO:0000256" key="2">
    <source>
        <dbReference type="ARBA" id="ARBA00022448"/>
    </source>
</evidence>
<dbReference type="EMBL" id="JABDSR010000007">
    <property type="protein sequence ID" value="NMW85301.1"/>
    <property type="molecule type" value="Genomic_DNA"/>
</dbReference>
<dbReference type="Gene3D" id="1.10.3860.10">
    <property type="entry name" value="Sodium:dicarboxylate symporter"/>
    <property type="match status" value="1"/>
</dbReference>
<dbReference type="PANTHER" id="PTHR42865:SF7">
    <property type="entry name" value="PROTON_GLUTAMATE-ASPARTATE SYMPORTER"/>
    <property type="match status" value="1"/>
</dbReference>
<dbReference type="GO" id="GO:0015293">
    <property type="term" value="F:symporter activity"/>
    <property type="evidence" value="ECO:0007669"/>
    <property type="project" value="UniProtKB-KW"/>
</dbReference>
<dbReference type="InterPro" id="IPR036458">
    <property type="entry name" value="Na:dicarbo_symporter_sf"/>
</dbReference>
<evidence type="ECO:0000313" key="10">
    <source>
        <dbReference type="Proteomes" id="UP000568273"/>
    </source>
</evidence>
<evidence type="ECO:0000256" key="7">
    <source>
        <dbReference type="ARBA" id="ARBA00023136"/>
    </source>
</evidence>
<feature type="transmembrane region" description="Helical" evidence="8">
    <location>
        <begin position="144"/>
        <end position="161"/>
    </location>
</feature>
<feature type="transmembrane region" description="Helical" evidence="8">
    <location>
        <begin position="222"/>
        <end position="243"/>
    </location>
</feature>
<reference evidence="9" key="1">
    <citation type="submission" date="2020-04" db="EMBL/GenBank/DDBJ databases">
        <title>Peptoniphilus sp. nov. isolated from swine feces.</title>
        <authorList>
            <person name="Ryu S.W."/>
        </authorList>
    </citation>
    <scope>NUCLEOTIDE SEQUENCE [LARGE SCALE GENOMIC DNA]</scope>
    <source>
        <strain evidence="9">AGMB00490</strain>
    </source>
</reference>
<accession>A0A848RHP3</accession>
<evidence type="ECO:0000256" key="6">
    <source>
        <dbReference type="ARBA" id="ARBA00022989"/>
    </source>
</evidence>
<organism evidence="9 10">
    <name type="scientific">Peptoniphilus faecalis</name>
    <dbReference type="NCBI Taxonomy" id="2731255"/>
    <lineage>
        <taxon>Bacteria</taxon>
        <taxon>Bacillati</taxon>
        <taxon>Bacillota</taxon>
        <taxon>Tissierellia</taxon>
        <taxon>Tissierellales</taxon>
        <taxon>Peptoniphilaceae</taxon>
        <taxon>Peptoniphilus</taxon>
    </lineage>
</organism>
<evidence type="ECO:0000256" key="5">
    <source>
        <dbReference type="ARBA" id="ARBA00022847"/>
    </source>
</evidence>
<keyword evidence="10" id="KW-1185">Reference proteome</keyword>
<dbReference type="AlphaFoldDB" id="A0A848RHP3"/>
<evidence type="ECO:0000256" key="8">
    <source>
        <dbReference type="SAM" id="Phobius"/>
    </source>
</evidence>
<dbReference type="Pfam" id="PF00375">
    <property type="entry name" value="SDF"/>
    <property type="match status" value="1"/>
</dbReference>
<evidence type="ECO:0000256" key="3">
    <source>
        <dbReference type="ARBA" id="ARBA00022475"/>
    </source>
</evidence>
<evidence type="ECO:0000313" key="9">
    <source>
        <dbReference type="EMBL" id="NMW85301.1"/>
    </source>
</evidence>
<gene>
    <name evidence="9" type="ORF">HKO22_06060</name>
</gene>
<feature type="transmembrane region" description="Helical" evidence="8">
    <location>
        <begin position="302"/>
        <end position="322"/>
    </location>
</feature>
<dbReference type="FunFam" id="1.10.3860.10:FF:000001">
    <property type="entry name" value="C4-dicarboxylate transport protein"/>
    <property type="match status" value="1"/>
</dbReference>
<proteinExistence type="predicted"/>
<dbReference type="PRINTS" id="PR00173">
    <property type="entry name" value="EDTRNSPORT"/>
</dbReference>
<comment type="subcellular location">
    <subcellularLocation>
        <location evidence="1">Cell membrane</location>
        <topology evidence="1">Multi-pass membrane protein</topology>
    </subcellularLocation>
</comment>
<keyword evidence="6 8" id="KW-1133">Transmembrane helix</keyword>
<feature type="transmembrane region" description="Helical" evidence="8">
    <location>
        <begin position="12"/>
        <end position="29"/>
    </location>
</feature>
<name>A0A848RHP3_9FIRM</name>
<keyword evidence="4 8" id="KW-0812">Transmembrane</keyword>
<keyword evidence="3" id="KW-1003">Cell membrane</keyword>
<comment type="caution">
    <text evidence="9">The sequence shown here is derived from an EMBL/GenBank/DDBJ whole genome shotgun (WGS) entry which is preliminary data.</text>
</comment>